<reference evidence="1 2" key="1">
    <citation type="submission" date="2016-05" db="EMBL/GenBank/DDBJ databases">
        <title>Paenibacillus sp. 1ZS3-15 nov., isolated from the rhizosphere soil.</title>
        <authorList>
            <person name="Zhang X.X."/>
            <person name="Zhang J."/>
        </authorList>
    </citation>
    <scope>NUCLEOTIDE SEQUENCE [LARGE SCALE GENOMIC DNA]</scope>
    <source>
        <strain evidence="1 2">1ZS3-15</strain>
    </source>
</reference>
<comment type="caution">
    <text evidence="1">The sequence shown here is derived from an EMBL/GenBank/DDBJ whole genome shotgun (WGS) entry which is preliminary data.</text>
</comment>
<keyword evidence="2" id="KW-1185">Reference proteome</keyword>
<name>A0A197ZX29_9BACL</name>
<dbReference type="Proteomes" id="UP000078454">
    <property type="component" value="Unassembled WGS sequence"/>
</dbReference>
<sequence length="59" mass="6648">MNCPMEYGCNFPNNIPVMSAPTVKNANEHFSHGFHSQLVEIDANRHLLGMISGDYVEIR</sequence>
<gene>
    <name evidence="1" type="ORF">A8708_25070</name>
</gene>
<dbReference type="EMBL" id="LYPB01000092">
    <property type="protein sequence ID" value="OAS13719.1"/>
    <property type="molecule type" value="Genomic_DNA"/>
</dbReference>
<accession>A0A197ZX29</accession>
<evidence type="ECO:0000313" key="2">
    <source>
        <dbReference type="Proteomes" id="UP000078454"/>
    </source>
</evidence>
<protein>
    <submittedName>
        <fullName evidence="1">Uncharacterized protein</fullName>
    </submittedName>
</protein>
<proteinExistence type="predicted"/>
<dbReference type="AlphaFoldDB" id="A0A197ZX29"/>
<organism evidence="1 2">
    <name type="scientific">Paenibacillus oryzisoli</name>
    <dbReference type="NCBI Taxonomy" id="1850517"/>
    <lineage>
        <taxon>Bacteria</taxon>
        <taxon>Bacillati</taxon>
        <taxon>Bacillota</taxon>
        <taxon>Bacilli</taxon>
        <taxon>Bacillales</taxon>
        <taxon>Paenibacillaceae</taxon>
        <taxon>Paenibacillus</taxon>
    </lineage>
</organism>
<evidence type="ECO:0000313" key="1">
    <source>
        <dbReference type="EMBL" id="OAS13719.1"/>
    </source>
</evidence>